<evidence type="ECO:0000259" key="2">
    <source>
        <dbReference type="Pfam" id="PF13473"/>
    </source>
</evidence>
<name>U5QKX8_GLOK1</name>
<evidence type="ECO:0000313" key="4">
    <source>
        <dbReference type="Proteomes" id="UP000017396"/>
    </source>
</evidence>
<keyword evidence="4" id="KW-1185">Reference proteome</keyword>
<dbReference type="Pfam" id="PF13473">
    <property type="entry name" value="Cupredoxin_1"/>
    <property type="match status" value="1"/>
</dbReference>
<keyword evidence="1" id="KW-0472">Membrane</keyword>
<dbReference type="STRING" id="1183438.GKIL_2028"/>
<feature type="transmembrane region" description="Helical" evidence="1">
    <location>
        <begin position="6"/>
        <end position="26"/>
    </location>
</feature>
<dbReference type="eggNOG" id="COG4633">
    <property type="taxonomic scope" value="Bacteria"/>
</dbReference>
<evidence type="ECO:0000313" key="3">
    <source>
        <dbReference type="EMBL" id="AGY58274.1"/>
    </source>
</evidence>
<dbReference type="Proteomes" id="UP000017396">
    <property type="component" value="Chromosome"/>
</dbReference>
<dbReference type="SUPFAM" id="SSF49503">
    <property type="entry name" value="Cupredoxins"/>
    <property type="match status" value="1"/>
</dbReference>
<dbReference type="InterPro" id="IPR028096">
    <property type="entry name" value="EfeO_Cupredoxin"/>
</dbReference>
<dbReference type="RefSeq" id="WP_023173402.1">
    <property type="nucleotide sequence ID" value="NC_022600.1"/>
</dbReference>
<keyword evidence="1" id="KW-0812">Transmembrane</keyword>
<dbReference type="HOGENOM" id="CLU_131523_0_0_3"/>
<keyword evidence="1" id="KW-1133">Transmembrane helix</keyword>
<dbReference type="Gene3D" id="2.60.40.420">
    <property type="entry name" value="Cupredoxins - blue copper proteins"/>
    <property type="match status" value="1"/>
</dbReference>
<sequence length="125" mass="14042">MNAIQLLVNLIGFGLIAAIVWWFFFYKNQAATARRSAGDLQEVDITVRGGYSPAQIVVEAGRPVRLHFTRKESSACSEEIVFPQFGKRARLPENRTVTLEVTPERPGEYEFACGMNMLHGKLIAR</sequence>
<reference evidence="3 4" key="1">
    <citation type="journal article" date="2013" name="PLoS ONE">
        <title>Cultivation and Complete Genome Sequencing of Gloeobacter kilaueensis sp. nov., from a Lava Cave in Kilauea Caldera, Hawai'i.</title>
        <authorList>
            <person name="Saw J.H."/>
            <person name="Schatz M."/>
            <person name="Brown M.V."/>
            <person name="Kunkel D.D."/>
            <person name="Foster J.S."/>
            <person name="Shick H."/>
            <person name="Christensen S."/>
            <person name="Hou S."/>
            <person name="Wan X."/>
            <person name="Donachie S.P."/>
        </authorList>
    </citation>
    <scope>NUCLEOTIDE SEQUENCE [LARGE SCALE GENOMIC DNA]</scope>
    <source>
        <strain evidence="4">JS</strain>
    </source>
</reference>
<dbReference type="EMBL" id="CP003587">
    <property type="protein sequence ID" value="AGY58274.1"/>
    <property type="molecule type" value="Genomic_DNA"/>
</dbReference>
<organism evidence="3 4">
    <name type="scientific">Gloeobacter kilaueensis (strain ATCC BAA-2537 / CCAP 1431/1 / ULC 316 / JS1)</name>
    <dbReference type="NCBI Taxonomy" id="1183438"/>
    <lineage>
        <taxon>Bacteria</taxon>
        <taxon>Bacillati</taxon>
        <taxon>Cyanobacteriota</taxon>
        <taxon>Cyanophyceae</taxon>
        <taxon>Gloeobacterales</taxon>
        <taxon>Gloeobacteraceae</taxon>
        <taxon>Gloeobacter</taxon>
    </lineage>
</organism>
<protein>
    <recommendedName>
        <fullName evidence="2">EfeO-type cupredoxin-like domain-containing protein</fullName>
    </recommendedName>
</protein>
<dbReference type="AlphaFoldDB" id="U5QKX8"/>
<evidence type="ECO:0000256" key="1">
    <source>
        <dbReference type="SAM" id="Phobius"/>
    </source>
</evidence>
<dbReference type="KEGG" id="glj:GKIL_2028"/>
<accession>U5QKX8</accession>
<proteinExistence type="predicted"/>
<gene>
    <name evidence="3" type="ORF">GKIL_2028</name>
</gene>
<dbReference type="InterPro" id="IPR008972">
    <property type="entry name" value="Cupredoxin"/>
</dbReference>
<dbReference type="OrthoDB" id="9800141at2"/>
<feature type="domain" description="EfeO-type cupredoxin-like" evidence="2">
    <location>
        <begin position="16"/>
        <end position="124"/>
    </location>
</feature>